<dbReference type="GeneID" id="20652337"/>
<dbReference type="SMR" id="G4ZLY0"/>
<dbReference type="InParanoid" id="G4ZLY0"/>
<accession>G4ZLY0</accession>
<feature type="non-terminal residue" evidence="1">
    <location>
        <position position="175"/>
    </location>
</feature>
<dbReference type="KEGG" id="psoj:PHYSODRAFT_432380"/>
<dbReference type="AlphaFoldDB" id="G4ZLY0"/>
<keyword evidence="2" id="KW-1185">Reference proteome</keyword>
<gene>
    <name evidence="1" type="ORF">PHYSODRAFT_432380</name>
</gene>
<reference evidence="1 2" key="1">
    <citation type="journal article" date="2006" name="Science">
        <title>Phytophthora genome sequences uncover evolutionary origins and mechanisms of pathogenesis.</title>
        <authorList>
            <person name="Tyler B.M."/>
            <person name="Tripathy S."/>
            <person name="Zhang X."/>
            <person name="Dehal P."/>
            <person name="Jiang R.H."/>
            <person name="Aerts A."/>
            <person name="Arredondo F.D."/>
            <person name="Baxter L."/>
            <person name="Bensasson D."/>
            <person name="Beynon J.L."/>
            <person name="Chapman J."/>
            <person name="Damasceno C.M."/>
            <person name="Dorrance A.E."/>
            <person name="Dou D."/>
            <person name="Dickerman A.W."/>
            <person name="Dubchak I.L."/>
            <person name="Garbelotto M."/>
            <person name="Gijzen M."/>
            <person name="Gordon S.G."/>
            <person name="Govers F."/>
            <person name="Grunwald N.J."/>
            <person name="Huang W."/>
            <person name="Ivors K.L."/>
            <person name="Jones R.W."/>
            <person name="Kamoun S."/>
            <person name="Krampis K."/>
            <person name="Lamour K.H."/>
            <person name="Lee M.K."/>
            <person name="McDonald W.H."/>
            <person name="Medina M."/>
            <person name="Meijer H.J."/>
            <person name="Nordberg E.K."/>
            <person name="Maclean D.J."/>
            <person name="Ospina-Giraldo M.D."/>
            <person name="Morris P.F."/>
            <person name="Phuntumart V."/>
            <person name="Putnam N.H."/>
            <person name="Rash S."/>
            <person name="Rose J.K."/>
            <person name="Sakihama Y."/>
            <person name="Salamov A.A."/>
            <person name="Savidor A."/>
            <person name="Scheuring C.F."/>
            <person name="Smith B.M."/>
            <person name="Sobral B.W."/>
            <person name="Terry A."/>
            <person name="Torto-Alalibo T.A."/>
            <person name="Win J."/>
            <person name="Xu Z."/>
            <person name="Zhang H."/>
            <person name="Grigoriev I.V."/>
            <person name="Rokhsar D.S."/>
            <person name="Boore J.L."/>
        </authorList>
    </citation>
    <scope>NUCLEOTIDE SEQUENCE [LARGE SCALE GENOMIC DNA]</scope>
    <source>
        <strain evidence="1 2">P6497</strain>
    </source>
</reference>
<evidence type="ECO:0000313" key="1">
    <source>
        <dbReference type="EMBL" id="EGZ15315.1"/>
    </source>
</evidence>
<feature type="non-terminal residue" evidence="1">
    <location>
        <position position="1"/>
    </location>
</feature>
<proteinExistence type="predicted"/>
<dbReference type="OMA" id="WYKRESS"/>
<dbReference type="Proteomes" id="UP000002640">
    <property type="component" value="Unassembled WGS sequence"/>
</dbReference>
<sequence length="175" mass="20704">WLNVQMWVEMRVTEAYVKQELGLAGLAGKTLESHPNYKILKNFKYAREGRELDELLEHQASTKFLWEDLRLNEVEPELLKTTDAFKTYVRYANKVDEDIWRFKTGAFHQNHLFEPKVYYGGSPEEMAVKLELWAKAKRPGWYVKKLLYIDALEGTALISHPHYAYYQKFLDLRGK</sequence>
<dbReference type="EMBL" id="JH159155">
    <property type="protein sequence ID" value="EGZ15315.1"/>
    <property type="molecule type" value="Genomic_DNA"/>
</dbReference>
<evidence type="ECO:0000313" key="2">
    <source>
        <dbReference type="Proteomes" id="UP000002640"/>
    </source>
</evidence>
<name>G4ZLY0_PHYSP</name>
<dbReference type="RefSeq" id="XP_009529064.1">
    <property type="nucleotide sequence ID" value="XM_009530769.1"/>
</dbReference>
<organism evidence="1 2">
    <name type="scientific">Phytophthora sojae (strain P6497)</name>
    <name type="common">Soybean stem and root rot agent</name>
    <name type="synonym">Phytophthora megasperma f. sp. glycines</name>
    <dbReference type="NCBI Taxonomy" id="1094619"/>
    <lineage>
        <taxon>Eukaryota</taxon>
        <taxon>Sar</taxon>
        <taxon>Stramenopiles</taxon>
        <taxon>Oomycota</taxon>
        <taxon>Peronosporomycetes</taxon>
        <taxon>Peronosporales</taxon>
        <taxon>Peronosporaceae</taxon>
        <taxon>Phytophthora</taxon>
    </lineage>
</organism>
<protein>
    <recommendedName>
        <fullName evidence="3">RxLR effector protein</fullName>
    </recommendedName>
</protein>
<evidence type="ECO:0008006" key="3">
    <source>
        <dbReference type="Google" id="ProtNLM"/>
    </source>
</evidence>